<gene>
    <name evidence="20" type="ORF">G5714_000780</name>
</gene>
<keyword evidence="9 16" id="KW-0418">Kinase</keyword>
<dbReference type="GO" id="GO:0005741">
    <property type="term" value="C:mitochondrial outer membrane"/>
    <property type="evidence" value="ECO:0007669"/>
    <property type="project" value="UniProtKB-SubCell"/>
</dbReference>
<feature type="domain" description="Carbohydrate kinase FGGY C-terminal" evidence="19">
    <location>
        <begin position="288"/>
        <end position="478"/>
    </location>
</feature>
<dbReference type="PIRSF" id="PIRSF000538">
    <property type="entry name" value="GlpK"/>
    <property type="match status" value="1"/>
</dbReference>
<keyword evidence="12" id="KW-0067">ATP-binding</keyword>
<evidence type="ECO:0000256" key="9">
    <source>
        <dbReference type="ARBA" id="ARBA00022777"/>
    </source>
</evidence>
<dbReference type="Gene3D" id="3.30.420.40">
    <property type="match status" value="2"/>
</dbReference>
<dbReference type="Pfam" id="PF00370">
    <property type="entry name" value="FGGY_N"/>
    <property type="match status" value="1"/>
</dbReference>
<dbReference type="SUPFAM" id="SSF53067">
    <property type="entry name" value="Actin-like ATPase domain"/>
    <property type="match status" value="2"/>
</dbReference>
<name>A0A7J6DHH4_9TELE</name>
<accession>A0A7J6DHH4</accession>
<organism evidence="20 21">
    <name type="scientific">Onychostoma macrolepis</name>
    <dbReference type="NCBI Taxonomy" id="369639"/>
    <lineage>
        <taxon>Eukaryota</taxon>
        <taxon>Metazoa</taxon>
        <taxon>Chordata</taxon>
        <taxon>Craniata</taxon>
        <taxon>Vertebrata</taxon>
        <taxon>Euteleostomi</taxon>
        <taxon>Actinopterygii</taxon>
        <taxon>Neopterygii</taxon>
        <taxon>Teleostei</taxon>
        <taxon>Ostariophysi</taxon>
        <taxon>Cypriniformes</taxon>
        <taxon>Cyprinidae</taxon>
        <taxon>Acrossocheilinae</taxon>
        <taxon>Onychostoma</taxon>
    </lineage>
</organism>
<proteinExistence type="inferred from homology"/>
<evidence type="ECO:0000256" key="3">
    <source>
        <dbReference type="ARBA" id="ARBA00005190"/>
    </source>
</evidence>
<evidence type="ECO:0000256" key="7">
    <source>
        <dbReference type="ARBA" id="ARBA00022679"/>
    </source>
</evidence>
<comment type="similarity">
    <text evidence="4 16">Belongs to the FGGY kinase family.</text>
</comment>
<dbReference type="GO" id="GO:0005524">
    <property type="term" value="F:ATP binding"/>
    <property type="evidence" value="ECO:0007669"/>
    <property type="project" value="UniProtKB-KW"/>
</dbReference>
<comment type="caution">
    <text evidence="20">The sequence shown here is derived from an EMBL/GenBank/DDBJ whole genome shotgun (WGS) entry which is preliminary data.</text>
</comment>
<evidence type="ECO:0000256" key="8">
    <source>
        <dbReference type="ARBA" id="ARBA00022741"/>
    </source>
</evidence>
<evidence type="ECO:0000259" key="19">
    <source>
        <dbReference type="Pfam" id="PF02782"/>
    </source>
</evidence>
<dbReference type="OrthoDB" id="5422795at2759"/>
<reference evidence="20 21" key="1">
    <citation type="submission" date="2020-04" db="EMBL/GenBank/DDBJ databases">
        <title>Chromosome-level genome assembly of a cyprinid fish Onychostoma macrolepis by integration of Nanopore Sequencing, Bionano and Hi-C technology.</title>
        <authorList>
            <person name="Wang D."/>
        </authorList>
    </citation>
    <scope>NUCLEOTIDE SEQUENCE [LARGE SCALE GENOMIC DNA]</scope>
    <source>
        <strain evidence="20">SWU-2019</strain>
        <tissue evidence="20">Muscle</tissue>
    </source>
</reference>
<comment type="subcellular location">
    <subcellularLocation>
        <location evidence="2">Cytoplasm</location>
    </subcellularLocation>
    <subcellularLocation>
        <location evidence="1">Mitochondrion outer membrane</location>
    </subcellularLocation>
</comment>
<keyword evidence="17" id="KW-0812">Transmembrane</keyword>
<evidence type="ECO:0000256" key="16">
    <source>
        <dbReference type="RuleBase" id="RU003733"/>
    </source>
</evidence>
<dbReference type="CDD" id="cd07792">
    <property type="entry name" value="ASKHA_NBD_FGGY_GK1-3-like"/>
    <property type="match status" value="1"/>
</dbReference>
<keyword evidence="8" id="KW-0547">Nucleotide-binding</keyword>
<evidence type="ECO:0000256" key="4">
    <source>
        <dbReference type="ARBA" id="ARBA00009156"/>
    </source>
</evidence>
<evidence type="ECO:0000256" key="12">
    <source>
        <dbReference type="ARBA" id="ARBA00022840"/>
    </source>
</evidence>
<keyword evidence="6" id="KW-0963">Cytoplasm</keyword>
<evidence type="ECO:0000256" key="6">
    <source>
        <dbReference type="ARBA" id="ARBA00022490"/>
    </source>
</evidence>
<dbReference type="UniPathway" id="UPA00618">
    <property type="reaction ID" value="UER00672"/>
</dbReference>
<sequence>MNGTMAASSNRIMLGPLVAAIDQGTSSTRFLVFNAKTAELLSHHQVEIKQSFPKEGWVEEDPKEILQSVYECMDRTCEKLTQLNIDISNIKAIGVTNQRETTLVWDKETGEPLYNAIVWLDLRTQSTVERLINKTPGRNKNHLKHKTGLPISTYFSAVKLRWMMDNVEKVHEAVLSHRAMFGTVDSWLIWCLTGGKKGGVHCTDVTNASRTMLFNIHTMDWDPELCKYFDIPMEILPKVRSSSEIYGLMKISSNLKSGPLTGVPISGCLGDQSAALVGQMCFKDGQAKNTYGTGCFLLKNVGTKPVMSDHGLLTTVAYKLGRDKPACYALEGSVAIAGAVVRWLQDNLGIIQTSTELEKLAADVGTSYGCYFVPAFSGLYAPYWEPSARGIICGLTQFTNRSHLAFAALEAVCFQTREILDAMNQDSGIHLSQLQVDGGMTSNRLLMQLQADILCIPVVKPSMPETTALGAAMAAGAAEGVSVWSLNPEDLTEVTSEKFEPQINPEESELRYARWKKAVQRAMNWETTEPVNNGNEETSIFSSVPLGFYILGSMFMLIGAKYIAAGQK</sequence>
<keyword evidence="10" id="KW-1000">Mitochondrion outer membrane</keyword>
<evidence type="ECO:0000256" key="17">
    <source>
        <dbReference type="SAM" id="Phobius"/>
    </source>
</evidence>
<evidence type="ECO:0000313" key="20">
    <source>
        <dbReference type="EMBL" id="KAF4118729.1"/>
    </source>
</evidence>
<dbReference type="NCBIfam" id="NF000756">
    <property type="entry name" value="PRK00047.1"/>
    <property type="match status" value="1"/>
</dbReference>
<evidence type="ECO:0000256" key="1">
    <source>
        <dbReference type="ARBA" id="ARBA00004294"/>
    </source>
</evidence>
<protein>
    <recommendedName>
        <fullName evidence="5">glycerol kinase</fullName>
        <ecNumber evidence="5">2.7.1.30</ecNumber>
    </recommendedName>
    <alternativeName>
        <fullName evidence="15">ATP:glycerol 3-phosphotransferase</fullName>
    </alternativeName>
</protein>
<dbReference type="GO" id="GO:0019563">
    <property type="term" value="P:glycerol catabolic process"/>
    <property type="evidence" value="ECO:0007669"/>
    <property type="project" value="UniProtKB-UniPathway"/>
</dbReference>
<dbReference type="InterPro" id="IPR043129">
    <property type="entry name" value="ATPase_NBD"/>
</dbReference>
<dbReference type="GO" id="GO:0006641">
    <property type="term" value="P:triglyceride metabolic process"/>
    <property type="evidence" value="ECO:0007669"/>
    <property type="project" value="TreeGrafter"/>
</dbReference>
<dbReference type="InterPro" id="IPR005999">
    <property type="entry name" value="Glycerol_kin"/>
</dbReference>
<dbReference type="PROSITE" id="PS00445">
    <property type="entry name" value="FGGY_KINASES_2"/>
    <property type="match status" value="1"/>
</dbReference>
<evidence type="ECO:0000256" key="5">
    <source>
        <dbReference type="ARBA" id="ARBA00012099"/>
    </source>
</evidence>
<evidence type="ECO:0000256" key="10">
    <source>
        <dbReference type="ARBA" id="ARBA00022787"/>
    </source>
</evidence>
<keyword evidence="21" id="KW-1185">Reference proteome</keyword>
<dbReference type="PANTHER" id="PTHR10196">
    <property type="entry name" value="SUGAR KINASE"/>
    <property type="match status" value="1"/>
</dbReference>
<evidence type="ECO:0000256" key="11">
    <source>
        <dbReference type="ARBA" id="ARBA00022798"/>
    </source>
</evidence>
<evidence type="ECO:0000256" key="13">
    <source>
        <dbReference type="ARBA" id="ARBA00023128"/>
    </source>
</evidence>
<dbReference type="FunFam" id="3.30.420.40:FF:000033">
    <property type="entry name" value="glycerol kinase isoform X2"/>
    <property type="match status" value="1"/>
</dbReference>
<dbReference type="EMBL" id="JAAMOB010000001">
    <property type="protein sequence ID" value="KAF4118729.1"/>
    <property type="molecule type" value="Genomic_DNA"/>
</dbReference>
<dbReference type="Proteomes" id="UP000579812">
    <property type="component" value="Unassembled WGS sequence"/>
</dbReference>
<comment type="pathway">
    <text evidence="3">Polyol metabolism; glycerol degradation via glycerol kinase pathway; sn-glycerol 3-phosphate from glycerol: step 1/1.</text>
</comment>
<evidence type="ECO:0000313" key="21">
    <source>
        <dbReference type="Proteomes" id="UP000579812"/>
    </source>
</evidence>
<evidence type="ECO:0000256" key="2">
    <source>
        <dbReference type="ARBA" id="ARBA00004496"/>
    </source>
</evidence>
<evidence type="ECO:0000259" key="18">
    <source>
        <dbReference type="Pfam" id="PF00370"/>
    </source>
</evidence>
<keyword evidence="13" id="KW-0496">Mitochondrion</keyword>
<dbReference type="Pfam" id="PF02782">
    <property type="entry name" value="FGGY_C"/>
    <property type="match status" value="1"/>
</dbReference>
<dbReference type="InterPro" id="IPR042018">
    <property type="entry name" value="GK1-3_metazoan-type"/>
</dbReference>
<dbReference type="InterPro" id="IPR018484">
    <property type="entry name" value="FGGY_N"/>
</dbReference>
<dbReference type="FunFam" id="3.30.420.40:FF:000043">
    <property type="entry name" value="glycerol kinase isoform X1"/>
    <property type="match status" value="1"/>
</dbReference>
<dbReference type="InterPro" id="IPR018485">
    <property type="entry name" value="FGGY_C"/>
</dbReference>
<keyword evidence="7 16" id="KW-0808">Transferase</keyword>
<keyword evidence="17" id="KW-1133">Transmembrane helix</keyword>
<dbReference type="EC" id="2.7.1.30" evidence="5"/>
<keyword evidence="11" id="KW-0319">Glycerol metabolism</keyword>
<dbReference type="PANTHER" id="PTHR10196:SF69">
    <property type="entry name" value="GLYCEROL KINASE"/>
    <property type="match status" value="1"/>
</dbReference>
<feature type="domain" description="Carbohydrate kinase FGGY N-terminal" evidence="18">
    <location>
        <begin position="18"/>
        <end position="278"/>
    </location>
</feature>
<keyword evidence="14 17" id="KW-0472">Membrane</keyword>
<dbReference type="InterPro" id="IPR018483">
    <property type="entry name" value="Carb_kinase_FGGY_CS"/>
</dbReference>
<evidence type="ECO:0000256" key="15">
    <source>
        <dbReference type="ARBA" id="ARBA00043149"/>
    </source>
</evidence>
<dbReference type="NCBIfam" id="TIGR01311">
    <property type="entry name" value="glycerol_kin"/>
    <property type="match status" value="1"/>
</dbReference>
<dbReference type="PROSITE" id="PS00933">
    <property type="entry name" value="FGGY_KINASES_1"/>
    <property type="match status" value="1"/>
</dbReference>
<evidence type="ECO:0000256" key="14">
    <source>
        <dbReference type="ARBA" id="ARBA00023136"/>
    </source>
</evidence>
<dbReference type="GO" id="GO:0004370">
    <property type="term" value="F:glycerol kinase activity"/>
    <property type="evidence" value="ECO:0007669"/>
    <property type="project" value="UniProtKB-EC"/>
</dbReference>
<dbReference type="GO" id="GO:0046167">
    <property type="term" value="P:glycerol-3-phosphate biosynthetic process"/>
    <property type="evidence" value="ECO:0007669"/>
    <property type="project" value="TreeGrafter"/>
</dbReference>
<dbReference type="AlphaFoldDB" id="A0A7J6DHH4"/>
<dbReference type="InterPro" id="IPR000577">
    <property type="entry name" value="Carb_kinase_FGGY"/>
</dbReference>
<feature type="transmembrane region" description="Helical" evidence="17">
    <location>
        <begin position="546"/>
        <end position="564"/>
    </location>
</feature>